<protein>
    <submittedName>
        <fullName evidence="3">Zf-HC2 domain-containing protein</fullName>
    </submittedName>
</protein>
<gene>
    <name evidence="3" type="ORF">LOC68_00560</name>
</gene>
<dbReference type="Pfam" id="PF13490">
    <property type="entry name" value="zf-HC2"/>
    <property type="match status" value="1"/>
</dbReference>
<feature type="domain" description="Putative zinc-finger" evidence="2">
    <location>
        <begin position="67"/>
        <end position="100"/>
    </location>
</feature>
<dbReference type="InterPro" id="IPR027383">
    <property type="entry name" value="Znf_put"/>
</dbReference>
<comment type="caution">
    <text evidence="3">The sequence shown here is derived from an EMBL/GenBank/DDBJ whole genome shotgun (WGS) entry which is preliminary data.</text>
</comment>
<organism evidence="3 4">
    <name type="scientific">Blastopirellula sediminis</name>
    <dbReference type="NCBI Taxonomy" id="2894196"/>
    <lineage>
        <taxon>Bacteria</taxon>
        <taxon>Pseudomonadati</taxon>
        <taxon>Planctomycetota</taxon>
        <taxon>Planctomycetia</taxon>
        <taxon>Pirellulales</taxon>
        <taxon>Pirellulaceae</taxon>
        <taxon>Blastopirellula</taxon>
    </lineage>
</organism>
<keyword evidence="1" id="KW-0812">Transmembrane</keyword>
<accession>A0A9X1MIJ5</accession>
<dbReference type="RefSeq" id="WP_230214336.1">
    <property type="nucleotide sequence ID" value="NZ_JAJKFT010000001.1"/>
</dbReference>
<evidence type="ECO:0000256" key="1">
    <source>
        <dbReference type="SAM" id="Phobius"/>
    </source>
</evidence>
<dbReference type="AlphaFoldDB" id="A0A9X1MIJ5"/>
<dbReference type="EMBL" id="JAJKFT010000001">
    <property type="protein sequence ID" value="MCC9626885.1"/>
    <property type="molecule type" value="Genomic_DNA"/>
</dbReference>
<proteinExistence type="predicted"/>
<feature type="transmembrane region" description="Helical" evidence="1">
    <location>
        <begin position="32"/>
        <end position="53"/>
    </location>
</feature>
<sequence>MNEHDPESWRPCRAGEFAEVARNLVTLRRRRLAIQTVGSLCSVFLVIGIVLWLGPARPIPIYAGISCSQCRNQMPAYRSQTLSVSQMQQMDAHFQHCPGCKRHYDAMSECEEKKDCDKEKCDEVGDCKAVENCKVSRCMLWKCQAQTCKSSCKEAPACEQTPECDAKPH</sequence>
<reference evidence="3" key="1">
    <citation type="submission" date="2021-11" db="EMBL/GenBank/DDBJ databases">
        <title>Genome sequence.</title>
        <authorList>
            <person name="Sun Q."/>
        </authorList>
    </citation>
    <scope>NUCLEOTIDE SEQUENCE</scope>
    <source>
        <strain evidence="3">JC732</strain>
    </source>
</reference>
<name>A0A9X1MIJ5_9BACT</name>
<dbReference type="Proteomes" id="UP001139103">
    <property type="component" value="Unassembled WGS sequence"/>
</dbReference>
<keyword evidence="1" id="KW-1133">Transmembrane helix</keyword>
<keyword evidence="4" id="KW-1185">Reference proteome</keyword>
<evidence type="ECO:0000313" key="4">
    <source>
        <dbReference type="Proteomes" id="UP001139103"/>
    </source>
</evidence>
<evidence type="ECO:0000259" key="2">
    <source>
        <dbReference type="Pfam" id="PF13490"/>
    </source>
</evidence>
<keyword evidence="1" id="KW-0472">Membrane</keyword>
<evidence type="ECO:0000313" key="3">
    <source>
        <dbReference type="EMBL" id="MCC9626885.1"/>
    </source>
</evidence>